<keyword evidence="2" id="KW-0808">Transferase</keyword>
<gene>
    <name evidence="4" type="ORF">METZ01_LOCUS236592</name>
</gene>
<reference evidence="4" key="1">
    <citation type="submission" date="2018-05" db="EMBL/GenBank/DDBJ databases">
        <authorList>
            <person name="Lanie J.A."/>
            <person name="Ng W.-L."/>
            <person name="Kazmierczak K.M."/>
            <person name="Andrzejewski T.M."/>
            <person name="Davidsen T.M."/>
            <person name="Wayne K.J."/>
            <person name="Tettelin H."/>
            <person name="Glass J.I."/>
            <person name="Rusch D."/>
            <person name="Podicherti R."/>
            <person name="Tsui H.-C.T."/>
            <person name="Winkler M.E."/>
        </authorList>
    </citation>
    <scope>NUCLEOTIDE SEQUENCE</scope>
</reference>
<dbReference type="PANTHER" id="PTHR42866:SF2">
    <property type="entry name" value="3-DEOXY-MANNO-OCTULOSONATE CYTIDYLYLTRANSFERASE, MITOCHONDRIAL"/>
    <property type="match status" value="1"/>
</dbReference>
<comment type="subcellular location">
    <subcellularLocation>
        <location evidence="1">Membrane</location>
    </subcellularLocation>
</comment>
<dbReference type="InterPro" id="IPR004528">
    <property type="entry name" value="KdsB"/>
</dbReference>
<dbReference type="HAMAP" id="MF_00057">
    <property type="entry name" value="KdsB"/>
    <property type="match status" value="1"/>
</dbReference>
<dbReference type="GO" id="GO:0008690">
    <property type="term" value="F:3-deoxy-manno-octulosonate cytidylyltransferase activity"/>
    <property type="evidence" value="ECO:0007669"/>
    <property type="project" value="InterPro"/>
</dbReference>
<organism evidence="4">
    <name type="scientific">marine metagenome</name>
    <dbReference type="NCBI Taxonomy" id="408172"/>
    <lineage>
        <taxon>unclassified sequences</taxon>
        <taxon>metagenomes</taxon>
        <taxon>ecological metagenomes</taxon>
    </lineage>
</organism>
<dbReference type="AlphaFoldDB" id="A0A382H8V6"/>
<evidence type="ECO:0000313" key="4">
    <source>
        <dbReference type="EMBL" id="SVB83738.1"/>
    </source>
</evidence>
<dbReference type="Gene3D" id="3.90.550.10">
    <property type="entry name" value="Spore Coat Polysaccharide Biosynthesis Protein SpsA, Chain A"/>
    <property type="match status" value="1"/>
</dbReference>
<evidence type="ECO:0000256" key="3">
    <source>
        <dbReference type="ARBA" id="ARBA00022695"/>
    </source>
</evidence>
<protein>
    <recommendedName>
        <fullName evidence="5">3-deoxy-manno-octulosonate cytidylyltransferase</fullName>
    </recommendedName>
</protein>
<dbReference type="GO" id="GO:0005829">
    <property type="term" value="C:cytosol"/>
    <property type="evidence" value="ECO:0007669"/>
    <property type="project" value="TreeGrafter"/>
</dbReference>
<dbReference type="GO" id="GO:0016020">
    <property type="term" value="C:membrane"/>
    <property type="evidence" value="ECO:0007669"/>
    <property type="project" value="UniProtKB-SubCell"/>
</dbReference>
<dbReference type="InterPro" id="IPR029044">
    <property type="entry name" value="Nucleotide-diphossugar_trans"/>
</dbReference>
<keyword evidence="3" id="KW-0548">Nucleotidyltransferase</keyword>
<dbReference type="NCBIfam" id="NF003950">
    <property type="entry name" value="PRK05450.1-3"/>
    <property type="match status" value="1"/>
</dbReference>
<dbReference type="FunFam" id="3.90.550.10:FF:000011">
    <property type="entry name" value="3-deoxy-manno-octulosonate cytidylyltransferase"/>
    <property type="match status" value="1"/>
</dbReference>
<dbReference type="CDD" id="cd02517">
    <property type="entry name" value="CMP-KDO-Synthetase"/>
    <property type="match status" value="1"/>
</dbReference>
<evidence type="ECO:0000256" key="1">
    <source>
        <dbReference type="ARBA" id="ARBA00004370"/>
    </source>
</evidence>
<dbReference type="Pfam" id="PF02348">
    <property type="entry name" value="CTP_transf_3"/>
    <property type="match status" value="1"/>
</dbReference>
<dbReference type="NCBIfam" id="NF009905">
    <property type="entry name" value="PRK13368.1"/>
    <property type="match status" value="1"/>
</dbReference>
<name>A0A382H8V6_9ZZZZ</name>
<dbReference type="PANTHER" id="PTHR42866">
    <property type="entry name" value="3-DEOXY-MANNO-OCTULOSONATE CYTIDYLYLTRANSFERASE"/>
    <property type="match status" value="1"/>
</dbReference>
<dbReference type="SUPFAM" id="SSF53448">
    <property type="entry name" value="Nucleotide-diphospho-sugar transferases"/>
    <property type="match status" value="1"/>
</dbReference>
<evidence type="ECO:0008006" key="5">
    <source>
        <dbReference type="Google" id="ProtNLM"/>
    </source>
</evidence>
<evidence type="ECO:0000256" key="2">
    <source>
        <dbReference type="ARBA" id="ARBA00022679"/>
    </source>
</evidence>
<dbReference type="NCBIfam" id="TIGR00466">
    <property type="entry name" value="kdsB"/>
    <property type="match status" value="1"/>
</dbReference>
<dbReference type="InterPro" id="IPR003329">
    <property type="entry name" value="Cytidylyl_trans"/>
</dbReference>
<dbReference type="NCBIfam" id="NF003952">
    <property type="entry name" value="PRK05450.1-5"/>
    <property type="match status" value="1"/>
</dbReference>
<accession>A0A382H8V6</accession>
<dbReference type="GO" id="GO:0044281">
    <property type="term" value="P:small molecule metabolic process"/>
    <property type="evidence" value="ECO:0007669"/>
    <property type="project" value="UniProtKB-ARBA"/>
</dbReference>
<sequence>MNVVAVIPARYASTRFEGKAIVDIAGKPMIQHVYERSICAEKLSQVIVATDDQRIYNVVEGFGGQAMMTPEAETGSDRIAIVIEDINCEVVVNIQGDEPLIEPEMINQLIQPFFDDASVEVSTLKQKIDNEADYLDPNVVKIVTDLSDYALYFSRAPIPGGLERHRESHNLNFRHLGLYAYKRQRLIDFVKWDRTPYEMAEGLEQLRFLENGVRISVVETEYPAIGVDTPNDLERVRKILEKGAFAS</sequence>
<dbReference type="GO" id="GO:1901137">
    <property type="term" value="P:carbohydrate derivative biosynthetic process"/>
    <property type="evidence" value="ECO:0007669"/>
    <property type="project" value="UniProtKB-ARBA"/>
</dbReference>
<dbReference type="EMBL" id="UINC01059862">
    <property type="protein sequence ID" value="SVB83738.1"/>
    <property type="molecule type" value="Genomic_DNA"/>
</dbReference>
<proteinExistence type="inferred from homology"/>